<proteinExistence type="predicted"/>
<feature type="domain" description="HTH cro/C1-type" evidence="1">
    <location>
        <begin position="28"/>
        <end position="82"/>
    </location>
</feature>
<dbReference type="InterPro" id="IPR017271">
    <property type="entry name" value="Tscrpt_reg_HTH_MJ1545_prd"/>
</dbReference>
<keyword evidence="3" id="KW-1185">Reference proteome</keyword>
<protein>
    <recommendedName>
        <fullName evidence="1">HTH cro/C1-type domain-containing protein</fullName>
    </recommendedName>
</protein>
<dbReference type="FunCoup" id="M9SAC7">
    <property type="interactions" value="2"/>
</dbReference>
<dbReference type="STRING" id="1236689.MMALV_05600"/>
<evidence type="ECO:0000313" key="2">
    <source>
        <dbReference type="EMBL" id="AGI85301.1"/>
    </source>
</evidence>
<accession>M9SAC7</accession>
<dbReference type="InterPro" id="IPR010982">
    <property type="entry name" value="Lambda_DNA-bd_dom_sf"/>
</dbReference>
<sequence>MIADVMSDELREKIAGEITLSEEPGRAIRKWREEFGISQYELADAMGVSHSVISDYESGRRKSPGVGVIRKMVDAFLRLDDANGSPVQSKYMPEKKMECILAMDEFPQGIDDDLFIRTIAGRNINPMKTPKKRIYGYTIVDSLKAILSLSSQDYMKIYGWSVERALIFTDVHYGRSPMVAIRAHPLTPAMVVYQKPDQTDPLAIKLAEKEGIPLVTTDLSVEKLIDKMNALKEGK</sequence>
<dbReference type="InterPro" id="IPR001387">
    <property type="entry name" value="Cro/C1-type_HTH"/>
</dbReference>
<dbReference type="EMBL" id="CP004049">
    <property type="protein sequence ID" value="AGI85301.1"/>
    <property type="molecule type" value="Genomic_DNA"/>
</dbReference>
<dbReference type="PROSITE" id="PS50943">
    <property type="entry name" value="HTH_CROC1"/>
    <property type="match status" value="1"/>
</dbReference>
<dbReference type="Proteomes" id="UP000012672">
    <property type="component" value="Chromosome"/>
</dbReference>
<dbReference type="KEGG" id="max:MMALV_05600"/>
<dbReference type="Gene3D" id="1.10.260.40">
    <property type="entry name" value="lambda repressor-like DNA-binding domains"/>
    <property type="match status" value="1"/>
</dbReference>
<reference evidence="2 3" key="1">
    <citation type="journal article" date="2012" name="J. Bacteriol.">
        <title>Genome sequence of 'Candidatus Methanomethylophilus alvus' Mx1201, a methanogenic archaeon from the human gut belonging to a seventh order of methanogens.</title>
        <authorList>
            <person name="Borrel G."/>
            <person name="Harris H.M."/>
            <person name="Tottey W."/>
            <person name="Mihajlovski A."/>
            <person name="Parisot N."/>
            <person name="Peyretaillade E."/>
            <person name="Peyret P."/>
            <person name="Gribaldo S."/>
            <person name="O'Toole P.W."/>
            <person name="Brugere J.F."/>
        </authorList>
    </citation>
    <scope>NUCLEOTIDE SEQUENCE [LARGE SCALE GENOMIC DNA]</scope>
    <source>
        <strain evidence="2 3">Mx1201</strain>
    </source>
</reference>
<dbReference type="InParanoid" id="M9SAC7"/>
<dbReference type="HOGENOM" id="CLU_077869_0_0_2"/>
<evidence type="ECO:0000259" key="1">
    <source>
        <dbReference type="PROSITE" id="PS50943"/>
    </source>
</evidence>
<dbReference type="SUPFAM" id="SSF47413">
    <property type="entry name" value="lambda repressor-like DNA-binding domains"/>
    <property type="match status" value="1"/>
</dbReference>
<dbReference type="SMART" id="SM00530">
    <property type="entry name" value="HTH_XRE"/>
    <property type="match status" value="1"/>
</dbReference>
<dbReference type="Pfam" id="PF01381">
    <property type="entry name" value="HTH_3"/>
    <property type="match status" value="1"/>
</dbReference>
<evidence type="ECO:0000313" key="3">
    <source>
        <dbReference type="Proteomes" id="UP000012672"/>
    </source>
</evidence>
<organism evidence="2 3">
    <name type="scientific">Methanomethylophilus alvi (strain Mx1201)</name>
    <dbReference type="NCBI Taxonomy" id="1236689"/>
    <lineage>
        <taxon>Archaea</taxon>
        <taxon>Methanobacteriati</taxon>
        <taxon>Thermoplasmatota</taxon>
        <taxon>Thermoplasmata</taxon>
        <taxon>Methanomassiliicoccales</taxon>
        <taxon>Methanomethylophilaceae</taxon>
        <taxon>Methanomethylophilus</taxon>
    </lineage>
</organism>
<gene>
    <name evidence="2" type="ORF">MMALV_05600</name>
</gene>
<dbReference type="CDD" id="cd00093">
    <property type="entry name" value="HTH_XRE"/>
    <property type="match status" value="1"/>
</dbReference>
<dbReference type="GO" id="GO:0003677">
    <property type="term" value="F:DNA binding"/>
    <property type="evidence" value="ECO:0007669"/>
    <property type="project" value="InterPro"/>
</dbReference>
<dbReference type="PIRSF" id="PIRSF037724">
    <property type="entry name" value="TF_HTH_MJ1545_prd"/>
    <property type="match status" value="1"/>
</dbReference>
<name>M9SAC7_METAX</name>
<dbReference type="eggNOG" id="arCOG04060">
    <property type="taxonomic scope" value="Archaea"/>
</dbReference>
<dbReference type="AlphaFoldDB" id="M9SAC7"/>